<organism evidence="1 2">
    <name type="scientific">Exophiala mesophila</name>
    <name type="common">Black yeast-like fungus</name>
    <dbReference type="NCBI Taxonomy" id="212818"/>
    <lineage>
        <taxon>Eukaryota</taxon>
        <taxon>Fungi</taxon>
        <taxon>Dikarya</taxon>
        <taxon>Ascomycota</taxon>
        <taxon>Pezizomycotina</taxon>
        <taxon>Eurotiomycetes</taxon>
        <taxon>Chaetothyriomycetidae</taxon>
        <taxon>Chaetothyriales</taxon>
        <taxon>Herpotrichiellaceae</taxon>
        <taxon>Exophiala</taxon>
    </lineage>
</organism>
<reference evidence="1 2" key="1">
    <citation type="submission" date="2017-03" db="EMBL/GenBank/DDBJ databases">
        <title>Genomes of endolithic fungi from Antarctica.</title>
        <authorList>
            <person name="Coleine C."/>
            <person name="Masonjones S."/>
            <person name="Stajich J.E."/>
        </authorList>
    </citation>
    <scope>NUCLEOTIDE SEQUENCE [LARGE SCALE GENOMIC DNA]</scope>
    <source>
        <strain evidence="1 2">CCFEE 6314</strain>
    </source>
</reference>
<dbReference type="EMBL" id="NAJM01000049">
    <property type="protein sequence ID" value="RVX67318.1"/>
    <property type="molecule type" value="Genomic_DNA"/>
</dbReference>
<dbReference type="OrthoDB" id="10469814at2759"/>
<evidence type="ECO:0000313" key="2">
    <source>
        <dbReference type="Proteomes" id="UP000288859"/>
    </source>
</evidence>
<gene>
    <name evidence="1" type="ORF">B0A52_09099</name>
</gene>
<evidence type="ECO:0000313" key="1">
    <source>
        <dbReference type="EMBL" id="RVX67318.1"/>
    </source>
</evidence>
<sequence length="215" mass="24068">MYVSHLLTRFLGADLEKFIPVTFPVYAHGEEHTRWVIRTARANKMVFFAVITAGVSICASFPDTIDSSRVINGYNNVSMGQIFALKMAALKHIRHTFTSYEAQDWITVLYSVTCLTVAAIMDRDTHALTIHSKGLRQLLSSTNFNEIPHHVLNVVLSTYRLCSPMNGEDFADLPCFQYPIPQTPTRAEGTLDSNQSSYLEILACHSSLLQLVLSP</sequence>
<dbReference type="AlphaFoldDB" id="A0A438MWK4"/>
<accession>A0A438MWK4</accession>
<name>A0A438MWK4_EXOME</name>
<dbReference type="VEuPathDB" id="FungiDB:PV10_04376"/>
<evidence type="ECO:0008006" key="3">
    <source>
        <dbReference type="Google" id="ProtNLM"/>
    </source>
</evidence>
<comment type="caution">
    <text evidence="1">The sequence shown here is derived from an EMBL/GenBank/DDBJ whole genome shotgun (WGS) entry which is preliminary data.</text>
</comment>
<dbReference type="Proteomes" id="UP000288859">
    <property type="component" value="Unassembled WGS sequence"/>
</dbReference>
<proteinExistence type="predicted"/>
<protein>
    <recommendedName>
        <fullName evidence="3">Transcription factor domain-containing protein</fullName>
    </recommendedName>
</protein>